<comment type="caution">
    <text evidence="1">The sequence shown here is derived from an EMBL/GenBank/DDBJ whole genome shotgun (WGS) entry which is preliminary data.</text>
</comment>
<dbReference type="AlphaFoldDB" id="A0AAW0I5I8"/>
<dbReference type="EMBL" id="PKMF04002336">
    <property type="protein sequence ID" value="KAK7809749.1"/>
    <property type="molecule type" value="Genomic_DNA"/>
</dbReference>
<organism evidence="1 2">
    <name type="scientific">Quercus suber</name>
    <name type="common">Cork oak</name>
    <dbReference type="NCBI Taxonomy" id="58331"/>
    <lineage>
        <taxon>Eukaryota</taxon>
        <taxon>Viridiplantae</taxon>
        <taxon>Streptophyta</taxon>
        <taxon>Embryophyta</taxon>
        <taxon>Tracheophyta</taxon>
        <taxon>Spermatophyta</taxon>
        <taxon>Magnoliopsida</taxon>
        <taxon>eudicotyledons</taxon>
        <taxon>Gunneridae</taxon>
        <taxon>Pentapetalae</taxon>
        <taxon>rosids</taxon>
        <taxon>fabids</taxon>
        <taxon>Fagales</taxon>
        <taxon>Fagaceae</taxon>
        <taxon>Quercus</taxon>
    </lineage>
</organism>
<sequence>SLLLYLPLKQGQPNDVGTSIELYKITLPGKMEKDWIVEHVGFIELWAQRAEHVHNALIFEGDMQYDDDYMQWFCHITRLFITQETAYWDISVESQLRIPRMCEPNSAISPMIFVPTPSLPTPQYIPTKST</sequence>
<name>A0AAW0I5I8_QUESU</name>
<evidence type="ECO:0008006" key="3">
    <source>
        <dbReference type="Google" id="ProtNLM"/>
    </source>
</evidence>
<reference evidence="1 2" key="1">
    <citation type="journal article" date="2018" name="Sci. Data">
        <title>The draft genome sequence of cork oak.</title>
        <authorList>
            <person name="Ramos A.M."/>
            <person name="Usie A."/>
            <person name="Barbosa P."/>
            <person name="Barros P.M."/>
            <person name="Capote T."/>
            <person name="Chaves I."/>
            <person name="Simoes F."/>
            <person name="Abreu I."/>
            <person name="Carrasquinho I."/>
            <person name="Faro C."/>
            <person name="Guimaraes J.B."/>
            <person name="Mendonca D."/>
            <person name="Nobrega F."/>
            <person name="Rodrigues L."/>
            <person name="Saibo N.J.M."/>
            <person name="Varela M.C."/>
            <person name="Egas C."/>
            <person name="Matos J."/>
            <person name="Miguel C.M."/>
            <person name="Oliveira M.M."/>
            <person name="Ricardo C.P."/>
            <person name="Goncalves S."/>
        </authorList>
    </citation>
    <scope>NUCLEOTIDE SEQUENCE [LARGE SCALE GENOMIC DNA]</scope>
    <source>
        <strain evidence="2">cv. HL8</strain>
    </source>
</reference>
<accession>A0AAW0I5I8</accession>
<dbReference type="Proteomes" id="UP000237347">
    <property type="component" value="Unassembled WGS sequence"/>
</dbReference>
<evidence type="ECO:0000313" key="1">
    <source>
        <dbReference type="EMBL" id="KAK7809749.1"/>
    </source>
</evidence>
<evidence type="ECO:0000313" key="2">
    <source>
        <dbReference type="Proteomes" id="UP000237347"/>
    </source>
</evidence>
<proteinExistence type="predicted"/>
<protein>
    <recommendedName>
        <fullName evidence="3">Serine/threonine-protein phosphatase 7 long form-like protein</fullName>
    </recommendedName>
</protein>
<feature type="non-terminal residue" evidence="1">
    <location>
        <position position="1"/>
    </location>
</feature>
<gene>
    <name evidence="1" type="ORF">CFP56_004104</name>
</gene>
<keyword evidence="2" id="KW-1185">Reference proteome</keyword>